<dbReference type="KEGG" id="pgu:PGUG_04469"/>
<evidence type="ECO:0000256" key="4">
    <source>
        <dbReference type="ARBA" id="ARBA00022692"/>
    </source>
</evidence>
<dbReference type="HOGENOM" id="CLU_096618_0_0_1"/>
<keyword evidence="3" id="KW-0813">Transport</keyword>
<name>A5DMG8_PICGU</name>
<dbReference type="GeneID" id="5125411"/>
<dbReference type="Pfam" id="PF05328">
    <property type="entry name" value="CybS"/>
    <property type="match status" value="1"/>
</dbReference>
<accession>A5DMG8</accession>
<evidence type="ECO:0000256" key="2">
    <source>
        <dbReference type="ARBA" id="ARBA00007294"/>
    </source>
</evidence>
<dbReference type="EMBL" id="CH408159">
    <property type="protein sequence ID" value="EDK40371.1"/>
    <property type="molecule type" value="Genomic_DNA"/>
</dbReference>
<dbReference type="STRING" id="294746.A5DMG8"/>
<protein>
    <recommendedName>
        <fullName evidence="12">Succinate dehydrogenase [ubiquinone] cytochrome b small subunit</fullName>
    </recommendedName>
</protein>
<dbReference type="OMA" id="HSCITDY"/>
<keyword evidence="11" id="KW-0479">Metal-binding</keyword>
<keyword evidence="5 12" id="KW-0999">Mitochondrion inner membrane</keyword>
<dbReference type="PANTHER" id="PTHR13337:SF2">
    <property type="entry name" value="SUCCINATE DEHYDROGENASE [UBIQUINONE] CYTOCHROME B SMALL SUBUNIT, MITOCHONDRIAL"/>
    <property type="match status" value="1"/>
</dbReference>
<evidence type="ECO:0000256" key="1">
    <source>
        <dbReference type="ARBA" id="ARBA00004448"/>
    </source>
</evidence>
<evidence type="ECO:0000313" key="13">
    <source>
        <dbReference type="EMBL" id="EDK40371.1"/>
    </source>
</evidence>
<keyword evidence="14" id="KW-1185">Reference proteome</keyword>
<dbReference type="GO" id="GO:0005743">
    <property type="term" value="C:mitochondrial inner membrane"/>
    <property type="evidence" value="ECO:0007669"/>
    <property type="project" value="UniProtKB-SubCell"/>
</dbReference>
<dbReference type="GO" id="GO:0006121">
    <property type="term" value="P:mitochondrial electron transport, succinate to ubiquinone"/>
    <property type="evidence" value="ECO:0007669"/>
    <property type="project" value="TreeGrafter"/>
</dbReference>
<proteinExistence type="inferred from homology"/>
<evidence type="ECO:0000256" key="3">
    <source>
        <dbReference type="ARBA" id="ARBA00022448"/>
    </source>
</evidence>
<evidence type="ECO:0000256" key="12">
    <source>
        <dbReference type="RuleBase" id="RU364031"/>
    </source>
</evidence>
<evidence type="ECO:0000256" key="5">
    <source>
        <dbReference type="ARBA" id="ARBA00022792"/>
    </source>
</evidence>
<dbReference type="InterPro" id="IPR007992">
    <property type="entry name" value="CybS"/>
</dbReference>
<gene>
    <name evidence="13" type="ORF">PGUG_04469</name>
</gene>
<dbReference type="GO" id="GO:0020037">
    <property type="term" value="F:heme binding"/>
    <property type="evidence" value="ECO:0007669"/>
    <property type="project" value="TreeGrafter"/>
</dbReference>
<dbReference type="PANTHER" id="PTHR13337">
    <property type="entry name" value="SUCCINATE DEHYDROGENASE"/>
    <property type="match status" value="1"/>
</dbReference>
<organism evidence="13 14">
    <name type="scientific">Meyerozyma guilliermondii (strain ATCC 6260 / CBS 566 / DSM 6381 / JCM 1539 / NBRC 10279 / NRRL Y-324)</name>
    <name type="common">Yeast</name>
    <name type="synonym">Candida guilliermondii</name>
    <dbReference type="NCBI Taxonomy" id="294746"/>
    <lineage>
        <taxon>Eukaryota</taxon>
        <taxon>Fungi</taxon>
        <taxon>Dikarya</taxon>
        <taxon>Ascomycota</taxon>
        <taxon>Saccharomycotina</taxon>
        <taxon>Pichiomycetes</taxon>
        <taxon>Debaryomycetaceae</taxon>
        <taxon>Meyerozyma</taxon>
    </lineage>
</organism>
<reference evidence="13 14" key="1">
    <citation type="journal article" date="2009" name="Nature">
        <title>Evolution of pathogenicity and sexual reproduction in eight Candida genomes.</title>
        <authorList>
            <person name="Butler G."/>
            <person name="Rasmussen M.D."/>
            <person name="Lin M.F."/>
            <person name="Santos M.A."/>
            <person name="Sakthikumar S."/>
            <person name="Munro C.A."/>
            <person name="Rheinbay E."/>
            <person name="Grabherr M."/>
            <person name="Forche A."/>
            <person name="Reedy J.L."/>
            <person name="Agrafioti I."/>
            <person name="Arnaud M.B."/>
            <person name="Bates S."/>
            <person name="Brown A.J."/>
            <person name="Brunke S."/>
            <person name="Costanzo M.C."/>
            <person name="Fitzpatrick D.A."/>
            <person name="de Groot P.W."/>
            <person name="Harris D."/>
            <person name="Hoyer L.L."/>
            <person name="Hube B."/>
            <person name="Klis F.M."/>
            <person name="Kodira C."/>
            <person name="Lennard N."/>
            <person name="Logue M.E."/>
            <person name="Martin R."/>
            <person name="Neiman A.M."/>
            <person name="Nikolaou E."/>
            <person name="Quail M.A."/>
            <person name="Quinn J."/>
            <person name="Santos M.C."/>
            <person name="Schmitzberger F.F."/>
            <person name="Sherlock G."/>
            <person name="Shah P."/>
            <person name="Silverstein K.A."/>
            <person name="Skrzypek M.S."/>
            <person name="Soll D."/>
            <person name="Staggs R."/>
            <person name="Stansfield I."/>
            <person name="Stumpf M.P."/>
            <person name="Sudbery P.E."/>
            <person name="Srikantha T."/>
            <person name="Zeng Q."/>
            <person name="Berman J."/>
            <person name="Berriman M."/>
            <person name="Heitman J."/>
            <person name="Gow N.A."/>
            <person name="Lorenz M.C."/>
            <person name="Birren B.W."/>
            <person name="Kellis M."/>
            <person name="Cuomo C.A."/>
        </authorList>
    </citation>
    <scope>NUCLEOTIDE SEQUENCE [LARGE SCALE GENOMIC DNA]</scope>
    <source>
        <strain evidence="14">ATCC 6260 / CBS 566 / DSM 6381 / JCM 1539 / NBRC 10279 / NRRL Y-324</strain>
    </source>
</reference>
<dbReference type="InterPro" id="IPR034804">
    <property type="entry name" value="SQR/QFR_C/D"/>
</dbReference>
<dbReference type="RefSeq" id="XP_001483740.1">
    <property type="nucleotide sequence ID" value="XM_001483690.1"/>
</dbReference>
<keyword evidence="8 12" id="KW-0496">Mitochondrion</keyword>
<dbReference type="VEuPathDB" id="FungiDB:PGUG_04469"/>
<keyword evidence="4" id="KW-0812">Transmembrane</keyword>
<evidence type="ECO:0000256" key="8">
    <source>
        <dbReference type="ARBA" id="ARBA00023128"/>
    </source>
</evidence>
<evidence type="ECO:0000256" key="11">
    <source>
        <dbReference type="PIRSR" id="PIRSR607992-2"/>
    </source>
</evidence>
<dbReference type="Gene3D" id="1.20.1300.10">
    <property type="entry name" value="Fumarate reductase/succinate dehydrogenase, transmembrane subunit"/>
    <property type="match status" value="1"/>
</dbReference>
<dbReference type="GO" id="GO:0046872">
    <property type="term" value="F:metal ion binding"/>
    <property type="evidence" value="ECO:0007669"/>
    <property type="project" value="UniProtKB-KW"/>
</dbReference>
<keyword evidence="9 12" id="KW-0472">Membrane</keyword>
<evidence type="ECO:0000256" key="6">
    <source>
        <dbReference type="ARBA" id="ARBA00022946"/>
    </source>
</evidence>
<dbReference type="AlphaFoldDB" id="A5DMG8"/>
<sequence>MGVWVCPSSVHMHQPIKTHSSVRSGEVRLGFIFISTMLTRIGLASVRSPVTSSLIKPALVRGLKTIPQPPGFVVGTVNEAYVHPKPNKMHGSLHWTLERGVALGLVPLAAAPLFTGVSTVVDSTLSAFLLYHCYVGFQSCIIDYIPSRVYGSYHNYAMYLLTFGTGVAGYGIYQLEQKEGGVTTLVSKIWHA</sequence>
<dbReference type="eggNOG" id="KOG4097">
    <property type="taxonomic scope" value="Eukaryota"/>
</dbReference>
<dbReference type="InParanoid" id="A5DMG8"/>
<keyword evidence="6 12" id="KW-0809">Transit peptide</keyword>
<dbReference type="Proteomes" id="UP000001997">
    <property type="component" value="Unassembled WGS sequence"/>
</dbReference>
<dbReference type="OrthoDB" id="18577at2759"/>
<comment type="similarity">
    <text evidence="2 12">Belongs to the CybS family.</text>
</comment>
<dbReference type="SUPFAM" id="SSF81343">
    <property type="entry name" value="Fumarate reductase respiratory complex transmembrane subunits"/>
    <property type="match status" value="1"/>
</dbReference>
<evidence type="ECO:0000256" key="7">
    <source>
        <dbReference type="ARBA" id="ARBA00022989"/>
    </source>
</evidence>
<evidence type="ECO:0000256" key="10">
    <source>
        <dbReference type="PIRSR" id="PIRSR607992-1"/>
    </source>
</evidence>
<dbReference type="GO" id="GO:0048039">
    <property type="term" value="F:ubiquinone binding"/>
    <property type="evidence" value="ECO:0007669"/>
    <property type="project" value="TreeGrafter"/>
</dbReference>
<dbReference type="FunCoup" id="A5DMG8">
    <property type="interactions" value="262"/>
</dbReference>
<feature type="binding site" description="axial binding residue" evidence="11">
    <location>
        <position position="132"/>
    </location>
    <ligand>
        <name>heme b</name>
        <dbReference type="ChEBI" id="CHEBI:60344"/>
        <note>ligand shared with SDHC</note>
    </ligand>
    <ligandPart>
        <name>Fe</name>
        <dbReference type="ChEBI" id="CHEBI:18248"/>
    </ligandPart>
</feature>
<evidence type="ECO:0000313" key="14">
    <source>
        <dbReference type="Proteomes" id="UP000001997"/>
    </source>
</evidence>
<dbReference type="CDD" id="cd03496">
    <property type="entry name" value="SQR_TypeC_CybS"/>
    <property type="match status" value="1"/>
</dbReference>
<keyword evidence="11" id="KW-0408">Iron</keyword>
<feature type="binding site" evidence="10">
    <location>
        <position position="144"/>
    </location>
    <ligand>
        <name>a ubiquinone</name>
        <dbReference type="ChEBI" id="CHEBI:16389"/>
        <note>ligand shared with IP/SDHB</note>
    </ligand>
</feature>
<dbReference type="GO" id="GO:0006099">
    <property type="term" value="P:tricarboxylic acid cycle"/>
    <property type="evidence" value="ECO:0007669"/>
    <property type="project" value="TreeGrafter"/>
</dbReference>
<comment type="subcellular location">
    <subcellularLocation>
        <location evidence="1 12">Mitochondrion inner membrane</location>
        <topology evidence="1 12">Multi-pass membrane protein</topology>
    </subcellularLocation>
</comment>
<evidence type="ECO:0000256" key="9">
    <source>
        <dbReference type="ARBA" id="ARBA00023136"/>
    </source>
</evidence>
<keyword evidence="7" id="KW-1133">Transmembrane helix</keyword>